<dbReference type="EMBL" id="JADBEJ010000001">
    <property type="protein sequence ID" value="MBE1574384.1"/>
    <property type="molecule type" value="Genomic_DNA"/>
</dbReference>
<proteinExistence type="inferred from homology"/>
<dbReference type="CDD" id="cd00448">
    <property type="entry name" value="YjgF_YER057c_UK114_family"/>
    <property type="match status" value="1"/>
</dbReference>
<dbReference type="Pfam" id="PF01042">
    <property type="entry name" value="Ribonuc_L-PSP"/>
    <property type="match status" value="1"/>
</dbReference>
<evidence type="ECO:0000313" key="3">
    <source>
        <dbReference type="Proteomes" id="UP000656548"/>
    </source>
</evidence>
<comment type="caution">
    <text evidence="2">The sequence shown here is derived from an EMBL/GenBank/DDBJ whole genome shotgun (WGS) entry which is preliminary data.</text>
</comment>
<dbReference type="SUPFAM" id="SSF55298">
    <property type="entry name" value="YjgF-like"/>
    <property type="match status" value="1"/>
</dbReference>
<reference evidence="2 3" key="1">
    <citation type="submission" date="2020-10" db="EMBL/GenBank/DDBJ databases">
        <title>Sequencing the genomes of 1000 actinobacteria strains.</title>
        <authorList>
            <person name="Klenk H.-P."/>
        </authorList>
    </citation>
    <scope>NUCLEOTIDE SEQUENCE [LARGE SCALE GENOMIC DNA]</scope>
    <source>
        <strain evidence="2 3">DSM 46661</strain>
    </source>
</reference>
<accession>A0ABR9L180</accession>
<sequence length="132" mass="14023">MALTHISAPDGVFPSDGYSHVVTGPGRVIALAGQMPFSPDGEIVGEGDPARQARQVFENMGRCLAAAGASFDDIVRLNYYLTDIGQVPAILAVRDEFIDTTRPPASTVVQVVALFRPELLMEIDGLAILPEG</sequence>
<gene>
    <name evidence="2" type="ORF">H4W30_001413</name>
</gene>
<comment type="similarity">
    <text evidence="1">Belongs to the RutC family.</text>
</comment>
<dbReference type="Gene3D" id="3.30.1330.40">
    <property type="entry name" value="RutC-like"/>
    <property type="match status" value="1"/>
</dbReference>
<protein>
    <submittedName>
        <fullName evidence="2">Enamine deaminase RidA (YjgF/YER057c/UK114 family)</fullName>
    </submittedName>
</protein>
<keyword evidence="3" id="KW-1185">Reference proteome</keyword>
<dbReference type="InterPro" id="IPR035959">
    <property type="entry name" value="RutC-like_sf"/>
</dbReference>
<dbReference type="RefSeq" id="WP_192742022.1">
    <property type="nucleotide sequence ID" value="NZ_JADBEJ010000001.1"/>
</dbReference>
<name>A0ABR9L180_9PSEU</name>
<dbReference type="PANTHER" id="PTHR11803:SF58">
    <property type="entry name" value="PROTEIN HMF1-RELATED"/>
    <property type="match status" value="1"/>
</dbReference>
<dbReference type="Proteomes" id="UP000656548">
    <property type="component" value="Unassembled WGS sequence"/>
</dbReference>
<evidence type="ECO:0000313" key="2">
    <source>
        <dbReference type="EMBL" id="MBE1574384.1"/>
    </source>
</evidence>
<organism evidence="2 3">
    <name type="scientific">Amycolatopsis roodepoortensis</name>
    <dbReference type="NCBI Taxonomy" id="700274"/>
    <lineage>
        <taxon>Bacteria</taxon>
        <taxon>Bacillati</taxon>
        <taxon>Actinomycetota</taxon>
        <taxon>Actinomycetes</taxon>
        <taxon>Pseudonocardiales</taxon>
        <taxon>Pseudonocardiaceae</taxon>
        <taxon>Amycolatopsis</taxon>
    </lineage>
</organism>
<dbReference type="PANTHER" id="PTHR11803">
    <property type="entry name" value="2-IMINOBUTANOATE/2-IMINOPROPANOATE DEAMINASE RIDA"/>
    <property type="match status" value="1"/>
</dbReference>
<evidence type="ECO:0000256" key="1">
    <source>
        <dbReference type="ARBA" id="ARBA00010552"/>
    </source>
</evidence>
<dbReference type="InterPro" id="IPR006175">
    <property type="entry name" value="YjgF/YER057c/UK114"/>
</dbReference>